<name>A0A093FG90_TYTAL</name>
<dbReference type="EMBL" id="KK389046">
    <property type="protein sequence ID" value="KFV53306.1"/>
    <property type="molecule type" value="Genomic_DNA"/>
</dbReference>
<protein>
    <submittedName>
        <fullName evidence="1">Uncharacterized protein</fullName>
    </submittedName>
</protein>
<feature type="non-terminal residue" evidence="1">
    <location>
        <position position="52"/>
    </location>
</feature>
<gene>
    <name evidence="1" type="ORF">N341_03351</name>
</gene>
<evidence type="ECO:0000313" key="2">
    <source>
        <dbReference type="Proteomes" id="UP000054190"/>
    </source>
</evidence>
<proteinExistence type="predicted"/>
<evidence type="ECO:0000313" key="1">
    <source>
        <dbReference type="EMBL" id="KFV53306.1"/>
    </source>
</evidence>
<sequence length="52" mass="6262">MNLEKNDLERKRKFLNMTKYGNCKRDRVDLILVSRLSNGELFIFSPFKQEIL</sequence>
<dbReference type="AlphaFoldDB" id="A0A093FG90"/>
<keyword evidence="2" id="KW-1185">Reference proteome</keyword>
<dbReference type="Proteomes" id="UP000054190">
    <property type="component" value="Unassembled WGS sequence"/>
</dbReference>
<accession>A0A093FG90</accession>
<organism evidence="1 2">
    <name type="scientific">Tyto alba</name>
    <name type="common">Barn owl</name>
    <dbReference type="NCBI Taxonomy" id="56313"/>
    <lineage>
        <taxon>Eukaryota</taxon>
        <taxon>Metazoa</taxon>
        <taxon>Chordata</taxon>
        <taxon>Craniata</taxon>
        <taxon>Vertebrata</taxon>
        <taxon>Euteleostomi</taxon>
        <taxon>Archelosauria</taxon>
        <taxon>Archosauria</taxon>
        <taxon>Dinosauria</taxon>
        <taxon>Saurischia</taxon>
        <taxon>Theropoda</taxon>
        <taxon>Coelurosauria</taxon>
        <taxon>Aves</taxon>
        <taxon>Neognathae</taxon>
        <taxon>Neoaves</taxon>
        <taxon>Telluraves</taxon>
        <taxon>Strigiformes</taxon>
        <taxon>Tytonidae</taxon>
        <taxon>Tyto</taxon>
    </lineage>
</organism>
<reference evidence="1 2" key="1">
    <citation type="submission" date="2014-04" db="EMBL/GenBank/DDBJ databases">
        <title>Genome evolution of avian class.</title>
        <authorList>
            <person name="Zhang G."/>
            <person name="Li C."/>
        </authorList>
    </citation>
    <scope>NUCLEOTIDE SEQUENCE [LARGE SCALE GENOMIC DNA]</scope>
    <source>
        <strain evidence="1">BGI_N341</strain>
    </source>
</reference>